<dbReference type="GeneID" id="54365714"/>
<keyword evidence="1" id="KW-1133">Transmembrane helix</keyword>
<dbReference type="AlphaFoldDB" id="A0A6J3LXC6"/>
<evidence type="ECO:0008006" key="4">
    <source>
        <dbReference type="Google" id="ProtNLM"/>
    </source>
</evidence>
<reference evidence="3" key="2">
    <citation type="submission" date="2020-04" db="EMBL/GenBank/DDBJ databases">
        <authorList>
            <consortium name="NCBI Genome Project"/>
        </authorList>
    </citation>
    <scope>NUCLEOTIDE SEQUENCE</scope>
    <source>
        <strain evidence="3">CBS 342.82</strain>
    </source>
</reference>
<feature type="transmembrane region" description="Helical" evidence="1">
    <location>
        <begin position="70"/>
        <end position="86"/>
    </location>
</feature>
<evidence type="ECO:0000256" key="1">
    <source>
        <dbReference type="SAM" id="Phobius"/>
    </source>
</evidence>
<evidence type="ECO:0000313" key="3">
    <source>
        <dbReference type="RefSeq" id="XP_033457354.1"/>
    </source>
</evidence>
<keyword evidence="1" id="KW-0472">Membrane</keyword>
<protein>
    <recommendedName>
        <fullName evidence="4">Altered inheritance of mitochondria protein 19</fullName>
    </recommendedName>
</protein>
<evidence type="ECO:0000313" key="2">
    <source>
        <dbReference type="Proteomes" id="UP000504637"/>
    </source>
</evidence>
<proteinExistence type="predicted"/>
<dbReference type="Proteomes" id="UP000504637">
    <property type="component" value="Unplaced"/>
</dbReference>
<name>A0A6J3LXC6_9PEZI</name>
<sequence>MSSAPAEAEKAKQGLLQTAKTWGENSVPPVLLATLITAQHLRPFRLVPMLFPPVLLFSSYLNLSGFKKDSAGMTGAWSAAYLLLALRRRQAIRAKLKLGGVVRGATMGLCAVNAVGGGYAYWTGKRAAGEL</sequence>
<gene>
    <name evidence="3" type="ORF">K489DRAFT_412281</name>
</gene>
<dbReference type="OrthoDB" id="4868994at2759"/>
<keyword evidence="1" id="KW-0812">Transmembrane</keyword>
<dbReference type="RefSeq" id="XP_033457354.1">
    <property type="nucleotide sequence ID" value="XM_033607915.1"/>
</dbReference>
<keyword evidence="2" id="KW-1185">Reference proteome</keyword>
<reference evidence="3" key="3">
    <citation type="submission" date="2025-08" db="UniProtKB">
        <authorList>
            <consortium name="RefSeq"/>
        </authorList>
    </citation>
    <scope>IDENTIFICATION</scope>
    <source>
        <strain evidence="3">CBS 342.82</strain>
    </source>
</reference>
<accession>A0A6J3LXC6</accession>
<feature type="transmembrane region" description="Helical" evidence="1">
    <location>
        <begin position="98"/>
        <end position="122"/>
    </location>
</feature>
<feature type="transmembrane region" description="Helical" evidence="1">
    <location>
        <begin position="46"/>
        <end position="64"/>
    </location>
</feature>
<reference evidence="3" key="1">
    <citation type="submission" date="2020-01" db="EMBL/GenBank/DDBJ databases">
        <authorList>
            <consortium name="DOE Joint Genome Institute"/>
            <person name="Haridas S."/>
            <person name="Albert R."/>
            <person name="Binder M."/>
            <person name="Bloem J."/>
            <person name="Labutti K."/>
            <person name="Salamov A."/>
            <person name="Andreopoulos B."/>
            <person name="Baker S.E."/>
            <person name="Barry K."/>
            <person name="Bills G."/>
            <person name="Bluhm B.H."/>
            <person name="Cannon C."/>
            <person name="Castanera R."/>
            <person name="Culley D.E."/>
            <person name="Daum C."/>
            <person name="Ezra D."/>
            <person name="Gonzalez J.B."/>
            <person name="Henrissat B."/>
            <person name="Kuo A."/>
            <person name="Liang C."/>
            <person name="Lipzen A."/>
            <person name="Lutzoni F."/>
            <person name="Magnuson J."/>
            <person name="Mondo S."/>
            <person name="Nolan M."/>
            <person name="Ohm R."/>
            <person name="Pangilinan J."/>
            <person name="Park H.-J."/>
            <person name="Ramirez L."/>
            <person name="Alfaro M."/>
            <person name="Sun H."/>
            <person name="Tritt A."/>
            <person name="Yoshinaga Y."/>
            <person name="Zwiers L.-H."/>
            <person name="Turgeon B.G."/>
            <person name="Goodwin S.B."/>
            <person name="Spatafora J.W."/>
            <person name="Crous P.W."/>
            <person name="Grigoriev I.V."/>
        </authorList>
    </citation>
    <scope>NUCLEOTIDE SEQUENCE</scope>
    <source>
        <strain evidence="3">CBS 342.82</strain>
    </source>
</reference>
<organism evidence="3">
    <name type="scientific">Dissoconium aciculare CBS 342.82</name>
    <dbReference type="NCBI Taxonomy" id="1314786"/>
    <lineage>
        <taxon>Eukaryota</taxon>
        <taxon>Fungi</taxon>
        <taxon>Dikarya</taxon>
        <taxon>Ascomycota</taxon>
        <taxon>Pezizomycotina</taxon>
        <taxon>Dothideomycetes</taxon>
        <taxon>Dothideomycetidae</taxon>
        <taxon>Mycosphaerellales</taxon>
        <taxon>Dissoconiaceae</taxon>
        <taxon>Dissoconium</taxon>
    </lineage>
</organism>